<comment type="subcellular location">
    <subcellularLocation>
        <location evidence="1">Cell membrane</location>
        <topology evidence="1">Multi-pass membrane protein</topology>
    </subcellularLocation>
</comment>
<name>A0A7X0SN60_9BACL</name>
<dbReference type="Pfam" id="PF07690">
    <property type="entry name" value="MFS_1"/>
    <property type="match status" value="1"/>
</dbReference>
<evidence type="ECO:0000259" key="8">
    <source>
        <dbReference type="PROSITE" id="PS50850"/>
    </source>
</evidence>
<keyword evidence="10" id="KW-1185">Reference proteome</keyword>
<dbReference type="AlphaFoldDB" id="A0A7X0SN60"/>
<dbReference type="CDD" id="cd17324">
    <property type="entry name" value="MFS_NepI_like"/>
    <property type="match status" value="1"/>
</dbReference>
<keyword evidence="6 7" id="KW-0472">Membrane</keyword>
<evidence type="ECO:0000256" key="2">
    <source>
        <dbReference type="ARBA" id="ARBA00022448"/>
    </source>
</evidence>
<dbReference type="PROSITE" id="PS50850">
    <property type="entry name" value="MFS"/>
    <property type="match status" value="1"/>
</dbReference>
<evidence type="ECO:0000256" key="7">
    <source>
        <dbReference type="SAM" id="Phobius"/>
    </source>
</evidence>
<dbReference type="InterPro" id="IPR050189">
    <property type="entry name" value="MFS_Efflux_Transporters"/>
</dbReference>
<sequence length="413" mass="42317">MNQRIFWLALGSFAVGMEGFMIGGLLPTLADALHVTLAVAGQLVTVFSLVYAVASPLLTSLTGAMERRKLMFASLALVAVGNVLCGFASSYGLMLAGRIIAALGASIFSPTAVAVASAVSAPEKRGRALSTVISGQTVSLILGVPFGTWIALTFDWRATFWIVGGVALVAAIVIRLLFPAVPAAGSIGLKERLSPLKRPELLSSLMITMVWAIGIFSLFTYVSDLFAGYGAGGRAISFVLFFSGVASFIGVRAGGVAADRIGSARAIPIALSMLTLALALLAALFGLAGRPGVLAAAVASLALYSLSGYMFNPALQHRLIGLAGPSAGLALSLNASAIYLGSALGASTGGLVIRFDSVGHLGYFSGAMTALALGVFAASRRLERRSKSRSKAQERTLSAEGSAAPIGTIDKIG</sequence>
<feature type="transmembrane region" description="Helical" evidence="7">
    <location>
        <begin position="293"/>
        <end position="312"/>
    </location>
</feature>
<evidence type="ECO:0000256" key="4">
    <source>
        <dbReference type="ARBA" id="ARBA00022692"/>
    </source>
</evidence>
<dbReference type="RefSeq" id="WP_185128479.1">
    <property type="nucleotide sequence ID" value="NZ_JACJVO010000009.1"/>
</dbReference>
<keyword evidence="4 7" id="KW-0812">Transmembrane</keyword>
<keyword evidence="5 7" id="KW-1133">Transmembrane helix</keyword>
<feature type="transmembrane region" description="Helical" evidence="7">
    <location>
        <begin position="5"/>
        <end position="26"/>
    </location>
</feature>
<feature type="transmembrane region" description="Helical" evidence="7">
    <location>
        <begin position="361"/>
        <end position="379"/>
    </location>
</feature>
<evidence type="ECO:0000256" key="5">
    <source>
        <dbReference type="ARBA" id="ARBA00022989"/>
    </source>
</evidence>
<evidence type="ECO:0000256" key="3">
    <source>
        <dbReference type="ARBA" id="ARBA00022475"/>
    </source>
</evidence>
<evidence type="ECO:0000313" key="10">
    <source>
        <dbReference type="Proteomes" id="UP000564644"/>
    </source>
</evidence>
<keyword evidence="2" id="KW-0813">Transport</keyword>
<proteinExistence type="predicted"/>
<dbReference type="PANTHER" id="PTHR43124">
    <property type="entry name" value="PURINE EFFLUX PUMP PBUE"/>
    <property type="match status" value="1"/>
</dbReference>
<dbReference type="Gene3D" id="1.20.1250.20">
    <property type="entry name" value="MFS general substrate transporter like domains"/>
    <property type="match status" value="1"/>
</dbReference>
<dbReference type="GO" id="GO:0005886">
    <property type="term" value="C:plasma membrane"/>
    <property type="evidence" value="ECO:0007669"/>
    <property type="project" value="UniProtKB-SubCell"/>
</dbReference>
<feature type="transmembrane region" description="Helical" evidence="7">
    <location>
        <begin position="70"/>
        <end position="93"/>
    </location>
</feature>
<keyword evidence="3" id="KW-1003">Cell membrane</keyword>
<dbReference type="InterPro" id="IPR036259">
    <property type="entry name" value="MFS_trans_sf"/>
</dbReference>
<reference evidence="9 10" key="1">
    <citation type="submission" date="2020-08" db="EMBL/GenBank/DDBJ databases">
        <title>Cohnella phylogeny.</title>
        <authorList>
            <person name="Dunlap C."/>
        </authorList>
    </citation>
    <scope>NUCLEOTIDE SEQUENCE [LARGE SCALE GENOMIC DNA]</scope>
    <source>
        <strain evidence="9 10">CBP 2801</strain>
    </source>
</reference>
<feature type="transmembrane region" description="Helical" evidence="7">
    <location>
        <begin position="99"/>
        <end position="119"/>
    </location>
</feature>
<feature type="transmembrane region" description="Helical" evidence="7">
    <location>
        <begin position="32"/>
        <end position="58"/>
    </location>
</feature>
<evidence type="ECO:0000313" key="9">
    <source>
        <dbReference type="EMBL" id="MBB6730818.1"/>
    </source>
</evidence>
<feature type="transmembrane region" description="Helical" evidence="7">
    <location>
        <begin position="266"/>
        <end position="287"/>
    </location>
</feature>
<dbReference type="GO" id="GO:0022857">
    <property type="term" value="F:transmembrane transporter activity"/>
    <property type="evidence" value="ECO:0007669"/>
    <property type="project" value="InterPro"/>
</dbReference>
<protein>
    <submittedName>
        <fullName evidence="9">MFS transporter</fullName>
    </submittedName>
</protein>
<feature type="transmembrane region" description="Helical" evidence="7">
    <location>
        <begin position="131"/>
        <end position="152"/>
    </location>
</feature>
<dbReference type="SUPFAM" id="SSF103473">
    <property type="entry name" value="MFS general substrate transporter"/>
    <property type="match status" value="1"/>
</dbReference>
<dbReference type="EMBL" id="JACJVO010000009">
    <property type="protein sequence ID" value="MBB6730818.1"/>
    <property type="molecule type" value="Genomic_DNA"/>
</dbReference>
<dbReference type="Proteomes" id="UP000564644">
    <property type="component" value="Unassembled WGS sequence"/>
</dbReference>
<accession>A0A7X0SN60</accession>
<feature type="domain" description="Major facilitator superfamily (MFS) profile" evidence="8">
    <location>
        <begin position="4"/>
        <end position="385"/>
    </location>
</feature>
<organism evidence="9 10">
    <name type="scientific">Cohnella zeiphila</name>
    <dbReference type="NCBI Taxonomy" id="2761120"/>
    <lineage>
        <taxon>Bacteria</taxon>
        <taxon>Bacillati</taxon>
        <taxon>Bacillota</taxon>
        <taxon>Bacilli</taxon>
        <taxon>Bacillales</taxon>
        <taxon>Paenibacillaceae</taxon>
        <taxon>Cohnella</taxon>
    </lineage>
</organism>
<dbReference type="PANTHER" id="PTHR43124:SF10">
    <property type="entry name" value="PURINE EFFLUX PUMP PBUE"/>
    <property type="match status" value="1"/>
</dbReference>
<evidence type="ECO:0000256" key="6">
    <source>
        <dbReference type="ARBA" id="ARBA00023136"/>
    </source>
</evidence>
<feature type="transmembrane region" description="Helical" evidence="7">
    <location>
        <begin position="158"/>
        <end position="181"/>
    </location>
</feature>
<dbReference type="InterPro" id="IPR020846">
    <property type="entry name" value="MFS_dom"/>
</dbReference>
<feature type="transmembrane region" description="Helical" evidence="7">
    <location>
        <begin position="319"/>
        <end position="341"/>
    </location>
</feature>
<feature type="transmembrane region" description="Helical" evidence="7">
    <location>
        <begin position="235"/>
        <end position="254"/>
    </location>
</feature>
<evidence type="ECO:0000256" key="1">
    <source>
        <dbReference type="ARBA" id="ARBA00004651"/>
    </source>
</evidence>
<comment type="caution">
    <text evidence="9">The sequence shown here is derived from an EMBL/GenBank/DDBJ whole genome shotgun (WGS) entry which is preliminary data.</text>
</comment>
<gene>
    <name evidence="9" type="ORF">H7C18_07855</name>
</gene>
<feature type="transmembrane region" description="Helical" evidence="7">
    <location>
        <begin position="201"/>
        <end position="223"/>
    </location>
</feature>
<dbReference type="InterPro" id="IPR011701">
    <property type="entry name" value="MFS"/>
</dbReference>